<keyword evidence="1" id="KW-0472">Membrane</keyword>
<protein>
    <submittedName>
        <fullName evidence="3">CubicO group peptidase (Beta-lactamase class C family)</fullName>
    </submittedName>
</protein>
<dbReference type="AlphaFoldDB" id="A0A4R1M3C0"/>
<feature type="transmembrane region" description="Helical" evidence="1">
    <location>
        <begin position="383"/>
        <end position="405"/>
    </location>
</feature>
<dbReference type="SUPFAM" id="SSF56601">
    <property type="entry name" value="beta-lactamase/transpeptidase-like"/>
    <property type="match status" value="1"/>
</dbReference>
<dbReference type="Gene3D" id="3.40.710.10">
    <property type="entry name" value="DD-peptidase/beta-lactamase superfamily"/>
    <property type="match status" value="1"/>
</dbReference>
<accession>A0A4R1M3C0</accession>
<feature type="transmembrane region" description="Helical" evidence="1">
    <location>
        <begin position="426"/>
        <end position="444"/>
    </location>
</feature>
<comment type="caution">
    <text evidence="3">The sequence shown here is derived from an EMBL/GenBank/DDBJ whole genome shotgun (WGS) entry which is preliminary data.</text>
</comment>
<keyword evidence="1" id="KW-0812">Transmembrane</keyword>
<dbReference type="Proteomes" id="UP000294616">
    <property type="component" value="Unassembled WGS sequence"/>
</dbReference>
<evidence type="ECO:0000313" key="3">
    <source>
        <dbReference type="EMBL" id="TCK85570.1"/>
    </source>
</evidence>
<name>A0A4R1M3C0_9SPHI</name>
<evidence type="ECO:0000313" key="4">
    <source>
        <dbReference type="Proteomes" id="UP000294616"/>
    </source>
</evidence>
<dbReference type="Pfam" id="PF00144">
    <property type="entry name" value="Beta-lactamase"/>
    <property type="match status" value="1"/>
</dbReference>
<keyword evidence="1" id="KW-1133">Transmembrane helix</keyword>
<proteinExistence type="predicted"/>
<dbReference type="EMBL" id="SMGO01000001">
    <property type="protein sequence ID" value="TCK85570.1"/>
    <property type="molecule type" value="Genomic_DNA"/>
</dbReference>
<organism evidence="3 4">
    <name type="scientific">Albibacterium bauzanense</name>
    <dbReference type="NCBI Taxonomy" id="653929"/>
    <lineage>
        <taxon>Bacteria</taxon>
        <taxon>Pseudomonadati</taxon>
        <taxon>Bacteroidota</taxon>
        <taxon>Sphingobacteriia</taxon>
        <taxon>Sphingobacteriales</taxon>
        <taxon>Sphingobacteriaceae</taxon>
        <taxon>Albibacterium</taxon>
    </lineage>
</organism>
<reference evidence="3 4" key="1">
    <citation type="submission" date="2019-03" db="EMBL/GenBank/DDBJ databases">
        <title>Genomic Encyclopedia of Archaeal and Bacterial Type Strains, Phase II (KMG-II): from individual species to whole genera.</title>
        <authorList>
            <person name="Goeker M."/>
        </authorList>
    </citation>
    <scope>NUCLEOTIDE SEQUENCE [LARGE SCALE GENOMIC DNA]</scope>
    <source>
        <strain evidence="3 4">DSM 22554</strain>
    </source>
</reference>
<dbReference type="InterPro" id="IPR001466">
    <property type="entry name" value="Beta-lactam-related"/>
</dbReference>
<dbReference type="PANTHER" id="PTHR46825:SF9">
    <property type="entry name" value="BETA-LACTAMASE-RELATED DOMAIN-CONTAINING PROTEIN"/>
    <property type="match status" value="1"/>
</dbReference>
<gene>
    <name evidence="3" type="ORF">C8N28_0881</name>
</gene>
<keyword evidence="4" id="KW-1185">Reference proteome</keyword>
<dbReference type="PANTHER" id="PTHR46825">
    <property type="entry name" value="D-ALANYL-D-ALANINE-CARBOXYPEPTIDASE/ENDOPEPTIDASE AMPH"/>
    <property type="match status" value="1"/>
</dbReference>
<dbReference type="InterPro" id="IPR050491">
    <property type="entry name" value="AmpC-like"/>
</dbReference>
<evidence type="ECO:0000259" key="2">
    <source>
        <dbReference type="Pfam" id="PF00144"/>
    </source>
</evidence>
<sequence length="496" mass="55472">MFSDFTPIKYILKAIEIIVLYLALLFAGTGNAQAQSGNTVEKIDRYLTAKMASNKIPSLAVAVVHSDSVIFSKGYGVTSDGKAVNADTPFPIASLSKAFTGVAVMQLVEEGKVVLDSPVVKYIPSFEIDDPRGASITVSQLLHQTSGLADTGFPDMTFKQQATNLDEVIVLLKKAKLVSKPGETFHYHNPNYEILAKLVEAVSGERFSSYLENHIFNPLEMNYTWDVPNTKSLYKEGIAKGYTFFVGEPIVAKDPEWFVDGAAGVVSSSNDMANWLRVQLNKGRFKDIELLSAEGFALTHKAQSGNESSYAMGWNLNRDSSLYHGGILWTYSSEQMIYTNDGYGIVVLFNSGIKPLVDYYSFVDGIHEILKGQEPDVSSLPHWFFQVCGFLVFLIAFGFAVRRIFRVKEWYQKYNKRPLWLSWSYLLLRLLPLILLLSMSWITTMLSGRILSWDGIFLMMSDFILGLGLIALANVLVVFVRLRYLFRNYKGSVAAL</sequence>
<feature type="domain" description="Beta-lactamase-related" evidence="2">
    <location>
        <begin position="43"/>
        <end position="351"/>
    </location>
</feature>
<dbReference type="InterPro" id="IPR012338">
    <property type="entry name" value="Beta-lactam/transpept-like"/>
</dbReference>
<evidence type="ECO:0000256" key="1">
    <source>
        <dbReference type="SAM" id="Phobius"/>
    </source>
</evidence>
<feature type="transmembrane region" description="Helical" evidence="1">
    <location>
        <begin position="456"/>
        <end position="480"/>
    </location>
</feature>